<protein>
    <recommendedName>
        <fullName evidence="2">DUF5723 domain-containing protein</fullName>
    </recommendedName>
</protein>
<evidence type="ECO:0008006" key="2">
    <source>
        <dbReference type="Google" id="ProtNLM"/>
    </source>
</evidence>
<dbReference type="AlphaFoldDB" id="A0A3B0ZTF5"/>
<evidence type="ECO:0000313" key="1">
    <source>
        <dbReference type="EMBL" id="VAW83926.1"/>
    </source>
</evidence>
<accession>A0A3B0ZTF5</accession>
<dbReference type="EMBL" id="UOFP01000016">
    <property type="protein sequence ID" value="VAW83926.1"/>
    <property type="molecule type" value="Genomic_DNA"/>
</dbReference>
<sequence>MPRIYLLIILLLNSAPLYALESYLNMEGFVYTGPVPYSEFVDDWSSGFQNNNNVVGYSWLEAGAHNQRWGLSIVQQQYMQMQLSDDAAEFYYLTQNKLPLDAGRQYQIDYKVEAYTTEGVRLFHRTSPFQNLSLQLGAHVMKGSELQSGYTKGNINASSSSDYDFDNLQVDYRYSEDRIFNGVLESIKGEGIALDFSARWAINGNNQLSLQVRNLGGYIKWKDNPRSTGTIESSDREYDDNGYVTVNPTLNGSRQTESYRQQLPLLWQSEFEYHYSSRGRLHAQIMGSEVQDFYRIGMSYRVFGKQSLKLLYTLNTQSFGLTYQSEWFSLLMQFDTLKLDESHTLGLMLQANHAF</sequence>
<gene>
    <name evidence="1" type="ORF">MNBD_GAMMA18-1184</name>
</gene>
<proteinExistence type="predicted"/>
<reference evidence="1" key="1">
    <citation type="submission" date="2018-06" db="EMBL/GenBank/DDBJ databases">
        <authorList>
            <person name="Zhirakovskaya E."/>
        </authorList>
    </citation>
    <scope>NUCLEOTIDE SEQUENCE</scope>
</reference>
<name>A0A3B0ZTF5_9ZZZZ</name>
<organism evidence="1">
    <name type="scientific">hydrothermal vent metagenome</name>
    <dbReference type="NCBI Taxonomy" id="652676"/>
    <lineage>
        <taxon>unclassified sequences</taxon>
        <taxon>metagenomes</taxon>
        <taxon>ecological metagenomes</taxon>
    </lineage>
</organism>